<feature type="non-terminal residue" evidence="6">
    <location>
        <position position="491"/>
    </location>
</feature>
<dbReference type="SUPFAM" id="SSF51905">
    <property type="entry name" value="FAD/NAD(P)-binding domain"/>
    <property type="match status" value="1"/>
</dbReference>
<dbReference type="InterPro" id="IPR051871">
    <property type="entry name" value="GMC_Oxidoreductase-Related"/>
</dbReference>
<keyword evidence="4" id="KW-1015">Disulfide bond</keyword>
<dbReference type="EMBL" id="JAHRHJ020003813">
    <property type="protein sequence ID" value="KAH9289926.1"/>
    <property type="molecule type" value="Genomic_DNA"/>
</dbReference>
<dbReference type="Pfam" id="PF00732">
    <property type="entry name" value="GMC_oxred_N"/>
    <property type="match status" value="1"/>
</dbReference>
<reference evidence="6 7" key="1">
    <citation type="journal article" date="2021" name="Nat. Plants">
        <title>The Taxus genome provides insights into paclitaxel biosynthesis.</title>
        <authorList>
            <person name="Xiong X."/>
            <person name="Gou J."/>
            <person name="Liao Q."/>
            <person name="Li Y."/>
            <person name="Zhou Q."/>
            <person name="Bi G."/>
            <person name="Li C."/>
            <person name="Du R."/>
            <person name="Wang X."/>
            <person name="Sun T."/>
            <person name="Guo L."/>
            <person name="Liang H."/>
            <person name="Lu P."/>
            <person name="Wu Y."/>
            <person name="Zhang Z."/>
            <person name="Ro D.K."/>
            <person name="Shang Y."/>
            <person name="Huang S."/>
            <person name="Yan J."/>
        </authorList>
    </citation>
    <scope>NUCLEOTIDE SEQUENCE [LARGE SCALE GENOMIC DNA]</scope>
    <source>
        <strain evidence="6">Ta-2019</strain>
    </source>
</reference>
<dbReference type="Gene3D" id="3.50.50.60">
    <property type="entry name" value="FAD/NAD(P)-binding domain"/>
    <property type="match status" value="1"/>
</dbReference>
<dbReference type="PIRSF" id="PIRSF000137">
    <property type="entry name" value="Alcohol_oxidase"/>
    <property type="match status" value="1"/>
</dbReference>
<evidence type="ECO:0000256" key="3">
    <source>
        <dbReference type="PIRSR" id="PIRSR000137-2"/>
    </source>
</evidence>
<evidence type="ECO:0000313" key="6">
    <source>
        <dbReference type="EMBL" id="KAH9289926.1"/>
    </source>
</evidence>
<feature type="binding site" evidence="3">
    <location>
        <begin position="443"/>
        <end position="444"/>
    </location>
    <ligand>
        <name>FAD</name>
        <dbReference type="ChEBI" id="CHEBI:57692"/>
    </ligand>
</feature>
<dbReference type="InterPro" id="IPR007867">
    <property type="entry name" value="GMC_OxRtase_C"/>
</dbReference>
<evidence type="ECO:0000313" key="7">
    <source>
        <dbReference type="Proteomes" id="UP000824469"/>
    </source>
</evidence>
<evidence type="ECO:0000256" key="1">
    <source>
        <dbReference type="ARBA" id="ARBA00010790"/>
    </source>
</evidence>
<dbReference type="AlphaFoldDB" id="A0AA38BVF0"/>
<dbReference type="PANTHER" id="PTHR45968">
    <property type="entry name" value="OSJNBA0019K04.7 PROTEIN"/>
    <property type="match status" value="1"/>
</dbReference>
<dbReference type="InterPro" id="IPR036188">
    <property type="entry name" value="FAD/NAD-bd_sf"/>
</dbReference>
<gene>
    <name evidence="6" type="ORF">KI387_034043</name>
</gene>
<name>A0AA38BVF0_TAXCH</name>
<comment type="similarity">
    <text evidence="1">Belongs to the GMC oxidoreductase family.</text>
</comment>
<dbReference type="InterPro" id="IPR012132">
    <property type="entry name" value="GMC_OxRdtase"/>
</dbReference>
<evidence type="ECO:0000259" key="5">
    <source>
        <dbReference type="PROSITE" id="PS00624"/>
    </source>
</evidence>
<dbReference type="Proteomes" id="UP000824469">
    <property type="component" value="Unassembled WGS sequence"/>
</dbReference>
<dbReference type="GO" id="GO:0016614">
    <property type="term" value="F:oxidoreductase activity, acting on CH-OH group of donors"/>
    <property type="evidence" value="ECO:0007669"/>
    <property type="project" value="InterPro"/>
</dbReference>
<feature type="binding site" evidence="3">
    <location>
        <position position="207"/>
    </location>
    <ligand>
        <name>FAD</name>
        <dbReference type="ChEBI" id="CHEBI:57692"/>
    </ligand>
</feature>
<sequence>YPYSFMTVDAEKVAARTYDYIIVGGGTAGCPLAATLSKRYYVLVVERGDSPYGNPDVEDSSGFFKILLDADNYPYVAQRFVTQDGVQLVRARVLGGGTTINGGFYSRASLEFIRKMEWDEKLVNESYEWVEKLNAFKPDKVSLWNSAVKDGLLEAGVLPDNGYTLDHVEGTKICASTLDNNGKRHTAADFLKYANPENIVVLLNSTVSKIIFNLESGDLKAKGVEFISGTDGLSFQVLINQLSHTSEVILSAGSIGSPQLLLLSGIGPSQELNQLNITVVLDLPLVGKEIQDPPRAIAIIESPKPLEFSSIQVVGIVDNSQIYIESASFFQHNSSSDFRYFGIIGSKVAFPLSRGELHLMSTNPLHGPLIRYNYFSHPFDLQECILGIKVMANLSMTHPIQEFAFIGSENSSMLRFRGPILPQDQSQDESFANFCKDTLSSFWHFHGGCEVDFVVNKRYQVKGVNSLRVVDNSIFKDNPGTNPQATTMMLG</sequence>
<comment type="caution">
    <text evidence="6">The sequence shown here is derived from an EMBL/GenBank/DDBJ whole genome shotgun (WGS) entry which is preliminary data.</text>
</comment>
<feature type="non-terminal residue" evidence="6">
    <location>
        <position position="1"/>
    </location>
</feature>
<evidence type="ECO:0000256" key="4">
    <source>
        <dbReference type="PIRSR" id="PIRSR000137-3"/>
    </source>
</evidence>
<dbReference type="Pfam" id="PF05199">
    <property type="entry name" value="GMC_oxred_C"/>
    <property type="match status" value="1"/>
</dbReference>
<keyword evidence="7" id="KW-1185">Reference proteome</keyword>
<dbReference type="PANTHER" id="PTHR45968:SF2">
    <property type="entry name" value="(R)-MANDELONITRILE LYASE-LIKE"/>
    <property type="match status" value="1"/>
</dbReference>
<feature type="binding site" evidence="3">
    <location>
        <position position="93"/>
    </location>
    <ligand>
        <name>FAD</name>
        <dbReference type="ChEBI" id="CHEBI:57692"/>
    </ligand>
</feature>
<dbReference type="GO" id="GO:0050660">
    <property type="term" value="F:flavin adenine dinucleotide binding"/>
    <property type="evidence" value="ECO:0007669"/>
    <property type="project" value="InterPro"/>
</dbReference>
<dbReference type="SUPFAM" id="SSF54373">
    <property type="entry name" value="FAD-linked reductases, C-terminal domain"/>
    <property type="match status" value="1"/>
</dbReference>
<keyword evidence="2" id="KW-0732">Signal</keyword>
<protein>
    <recommendedName>
        <fullName evidence="5">Glucose-methanol-choline oxidoreductase N-terminal domain-containing protein</fullName>
    </recommendedName>
</protein>
<accession>A0AA38BVF0</accession>
<feature type="disulfide bond" evidence="4">
    <location>
        <begin position="384"/>
        <end position="435"/>
    </location>
</feature>
<keyword evidence="3" id="KW-0274">FAD</keyword>
<organism evidence="6 7">
    <name type="scientific">Taxus chinensis</name>
    <name type="common">Chinese yew</name>
    <name type="synonym">Taxus wallichiana var. chinensis</name>
    <dbReference type="NCBI Taxonomy" id="29808"/>
    <lineage>
        <taxon>Eukaryota</taxon>
        <taxon>Viridiplantae</taxon>
        <taxon>Streptophyta</taxon>
        <taxon>Embryophyta</taxon>
        <taxon>Tracheophyta</taxon>
        <taxon>Spermatophyta</taxon>
        <taxon>Pinopsida</taxon>
        <taxon>Pinidae</taxon>
        <taxon>Conifers II</taxon>
        <taxon>Cupressales</taxon>
        <taxon>Taxaceae</taxon>
        <taxon>Taxus</taxon>
    </lineage>
</organism>
<dbReference type="InterPro" id="IPR000172">
    <property type="entry name" value="GMC_OxRdtase_N"/>
</dbReference>
<dbReference type="Gene3D" id="3.30.410.40">
    <property type="match status" value="1"/>
</dbReference>
<dbReference type="OMA" id="IMLVSTY"/>
<dbReference type="PROSITE" id="PS00624">
    <property type="entry name" value="GMC_OXRED_2"/>
    <property type="match status" value="1"/>
</dbReference>
<feature type="binding site" evidence="3">
    <location>
        <begin position="483"/>
        <end position="484"/>
    </location>
    <ligand>
        <name>FAD</name>
        <dbReference type="ChEBI" id="CHEBI:57692"/>
    </ligand>
</feature>
<keyword evidence="3" id="KW-0285">Flavoprotein</keyword>
<comment type="cofactor">
    <cofactor evidence="3">
        <name>FAD</name>
        <dbReference type="ChEBI" id="CHEBI:57692"/>
    </cofactor>
</comment>
<proteinExistence type="inferred from homology"/>
<feature type="domain" description="Glucose-methanol-choline oxidoreductase N-terminal" evidence="5">
    <location>
        <begin position="253"/>
        <end position="267"/>
    </location>
</feature>
<evidence type="ECO:0000256" key="2">
    <source>
        <dbReference type="ARBA" id="ARBA00022729"/>
    </source>
</evidence>